<proteinExistence type="predicted"/>
<dbReference type="VEuPathDB" id="FungiDB:UMAG_00306"/>
<gene>
    <name evidence="2" type="ORF">UMAG_00306</name>
</gene>
<evidence type="ECO:0000313" key="2">
    <source>
        <dbReference type="EMBL" id="KIS71878.1"/>
    </source>
</evidence>
<dbReference type="InParanoid" id="A0A0D1D039"/>
<sequence>MAYESNSNHGEDNPSKNNLLSNKPPNPPNFDPSSKFAQDLHDLVARFRKTSPEDLSQLLNLTVPLAFHQVRAITNQISYSLSHHIETRLGTCTVGTSMFHTGVIWTLCCRSKWVAKVSSEWMAFSNVPMRALVFVGMTAHYLNPPVQKRDATWYIHEAKRFWKSLG</sequence>
<dbReference type="GeneID" id="23561649"/>
<protein>
    <submittedName>
        <fullName evidence="2">Uncharacterized protein</fullName>
    </submittedName>
</protein>
<dbReference type="KEGG" id="uma:UMAG_00306"/>
<dbReference type="eggNOG" id="ENOG502THMV">
    <property type="taxonomic scope" value="Eukaryota"/>
</dbReference>
<dbReference type="STRING" id="237631.A0A0D1D039"/>
<dbReference type="AlphaFoldDB" id="A0A0D1D039"/>
<accession>A0A0D1D039</accession>
<dbReference type="OrthoDB" id="2552952at2759"/>
<organism evidence="2 3">
    <name type="scientific">Mycosarcoma maydis</name>
    <name type="common">Corn smut fungus</name>
    <name type="synonym">Ustilago maydis</name>
    <dbReference type="NCBI Taxonomy" id="5270"/>
    <lineage>
        <taxon>Eukaryota</taxon>
        <taxon>Fungi</taxon>
        <taxon>Dikarya</taxon>
        <taxon>Basidiomycota</taxon>
        <taxon>Ustilaginomycotina</taxon>
        <taxon>Ustilaginomycetes</taxon>
        <taxon>Ustilaginales</taxon>
        <taxon>Ustilaginaceae</taxon>
        <taxon>Mycosarcoma</taxon>
    </lineage>
</organism>
<keyword evidence="3" id="KW-1185">Reference proteome</keyword>
<dbReference type="Proteomes" id="UP000000561">
    <property type="component" value="Chromosome 1"/>
</dbReference>
<reference evidence="2 3" key="1">
    <citation type="journal article" date="2006" name="Nature">
        <title>Insights from the genome of the biotrophic fungal plant pathogen Ustilago maydis.</title>
        <authorList>
            <person name="Kamper J."/>
            <person name="Kahmann R."/>
            <person name="Bolker M."/>
            <person name="Ma L.J."/>
            <person name="Brefort T."/>
            <person name="Saville B.J."/>
            <person name="Banuett F."/>
            <person name="Kronstad J.W."/>
            <person name="Gold S.E."/>
            <person name="Muller O."/>
            <person name="Perlin M.H."/>
            <person name="Wosten H.A."/>
            <person name="de Vries R."/>
            <person name="Ruiz-Herrera J."/>
            <person name="Reynaga-Pena C.G."/>
            <person name="Snetselaar K."/>
            <person name="McCann M."/>
            <person name="Perez-Martin J."/>
            <person name="Feldbrugge M."/>
            <person name="Basse C.W."/>
            <person name="Steinberg G."/>
            <person name="Ibeas J.I."/>
            <person name="Holloman W."/>
            <person name="Guzman P."/>
            <person name="Farman M."/>
            <person name="Stajich J.E."/>
            <person name="Sentandreu R."/>
            <person name="Gonzalez-Prieto J.M."/>
            <person name="Kennell J.C."/>
            <person name="Molina L."/>
            <person name="Schirawski J."/>
            <person name="Mendoza-Mendoza A."/>
            <person name="Greilinger D."/>
            <person name="Munch K."/>
            <person name="Rossel N."/>
            <person name="Scherer M."/>
            <person name="Vranes M."/>
            <person name="Ladendorf O."/>
            <person name="Vincon V."/>
            <person name="Fuchs U."/>
            <person name="Sandrock B."/>
            <person name="Meng S."/>
            <person name="Ho E.C."/>
            <person name="Cahill M.J."/>
            <person name="Boyce K.J."/>
            <person name="Klose J."/>
            <person name="Klosterman S.J."/>
            <person name="Deelstra H.J."/>
            <person name="Ortiz-Castellanos L."/>
            <person name="Li W."/>
            <person name="Sanchez-Alonso P."/>
            <person name="Schreier P.H."/>
            <person name="Hauser-Hahn I."/>
            <person name="Vaupel M."/>
            <person name="Koopmann E."/>
            <person name="Friedrich G."/>
            <person name="Voss H."/>
            <person name="Schluter T."/>
            <person name="Margolis J."/>
            <person name="Platt D."/>
            <person name="Swimmer C."/>
            <person name="Gnirke A."/>
            <person name="Chen F."/>
            <person name="Vysotskaia V."/>
            <person name="Mannhaupt G."/>
            <person name="Guldener U."/>
            <person name="Munsterkotter M."/>
            <person name="Haase D."/>
            <person name="Oesterheld M."/>
            <person name="Mewes H.W."/>
            <person name="Mauceli E.W."/>
            <person name="DeCaprio D."/>
            <person name="Wade C.M."/>
            <person name="Butler J."/>
            <person name="Young S."/>
            <person name="Jaffe D.B."/>
            <person name="Calvo S."/>
            <person name="Nusbaum C."/>
            <person name="Galagan J."/>
            <person name="Birren B.W."/>
        </authorList>
    </citation>
    <scope>NUCLEOTIDE SEQUENCE [LARGE SCALE GENOMIC DNA]</scope>
    <source>
        <strain evidence="3">DSM 14603 / FGSC 9021 / UM521</strain>
    </source>
</reference>
<evidence type="ECO:0000256" key="1">
    <source>
        <dbReference type="SAM" id="MobiDB-lite"/>
    </source>
</evidence>
<dbReference type="RefSeq" id="XP_011386216.1">
    <property type="nucleotide sequence ID" value="XM_011387914.1"/>
</dbReference>
<evidence type="ECO:0000313" key="3">
    <source>
        <dbReference type="Proteomes" id="UP000000561"/>
    </source>
</evidence>
<name>A0A0D1D039_MYCMD</name>
<feature type="region of interest" description="Disordered" evidence="1">
    <location>
        <begin position="1"/>
        <end position="33"/>
    </location>
</feature>
<dbReference type="EMBL" id="CM003140">
    <property type="protein sequence ID" value="KIS71878.1"/>
    <property type="molecule type" value="Genomic_DNA"/>
</dbReference>